<dbReference type="EMBL" id="BIFS01000001">
    <property type="protein sequence ID" value="GCE16238.1"/>
    <property type="molecule type" value="Genomic_DNA"/>
</dbReference>
<evidence type="ECO:0000259" key="1">
    <source>
        <dbReference type="Pfam" id="PF12323"/>
    </source>
</evidence>
<organism evidence="2 3">
    <name type="scientific">Dictyobacter kobayashii</name>
    <dbReference type="NCBI Taxonomy" id="2014872"/>
    <lineage>
        <taxon>Bacteria</taxon>
        <taxon>Bacillati</taxon>
        <taxon>Chloroflexota</taxon>
        <taxon>Ktedonobacteria</taxon>
        <taxon>Ktedonobacterales</taxon>
        <taxon>Dictyobacteraceae</taxon>
        <taxon>Dictyobacter</taxon>
    </lineage>
</organism>
<evidence type="ECO:0000313" key="3">
    <source>
        <dbReference type="Proteomes" id="UP000287188"/>
    </source>
</evidence>
<feature type="domain" description="Transposase putative helix-turn-helix" evidence="1">
    <location>
        <begin position="27"/>
        <end position="66"/>
    </location>
</feature>
<dbReference type="Pfam" id="PF12323">
    <property type="entry name" value="HTH_OrfB_IS605"/>
    <property type="match status" value="1"/>
</dbReference>
<reference evidence="3" key="1">
    <citation type="submission" date="2018-12" db="EMBL/GenBank/DDBJ databases">
        <title>Tengunoibacter tsumagoiensis gen. nov., sp. nov., Dictyobacter kobayashii sp. nov., D. alpinus sp. nov., and D. joshuensis sp. nov. and description of Dictyobacteraceae fam. nov. within the order Ktedonobacterales isolated from Tengu-no-mugimeshi.</title>
        <authorList>
            <person name="Wang C.M."/>
            <person name="Zheng Y."/>
            <person name="Sakai Y."/>
            <person name="Toyoda A."/>
            <person name="Minakuchi Y."/>
            <person name="Abe K."/>
            <person name="Yokota A."/>
            <person name="Yabe S."/>
        </authorList>
    </citation>
    <scope>NUCLEOTIDE SEQUENCE [LARGE SCALE GENOMIC DNA]</scope>
    <source>
        <strain evidence="3">Uno11</strain>
    </source>
</reference>
<dbReference type="Proteomes" id="UP000287188">
    <property type="component" value="Unassembled WGS sequence"/>
</dbReference>
<comment type="caution">
    <text evidence="2">The sequence shown here is derived from an EMBL/GenBank/DDBJ whole genome shotgun (WGS) entry which is preliminary data.</text>
</comment>
<dbReference type="InterPro" id="IPR021027">
    <property type="entry name" value="Transposase_put_HTH"/>
</dbReference>
<protein>
    <recommendedName>
        <fullName evidence="1">Transposase putative helix-turn-helix domain-containing protein</fullName>
    </recommendedName>
</protein>
<gene>
    <name evidence="2" type="ORF">KDK_00380</name>
</gene>
<keyword evidence="3" id="KW-1185">Reference proteome</keyword>
<proteinExistence type="predicted"/>
<dbReference type="AlphaFoldDB" id="A0A402AAV7"/>
<sequence length="71" mass="8242">MGLDSQENMFYHTLHDRLLMCPGGEGMIRAHKIRLHPTVEQQAYFARAAGVSRFCWNWALAEWKRATLPQP</sequence>
<evidence type="ECO:0000313" key="2">
    <source>
        <dbReference type="EMBL" id="GCE16238.1"/>
    </source>
</evidence>
<name>A0A402AAV7_9CHLR</name>
<accession>A0A402AAV7</accession>